<evidence type="ECO:0000313" key="10">
    <source>
        <dbReference type="EMBL" id="KAK4534890.1"/>
    </source>
</evidence>
<dbReference type="GO" id="GO:0003684">
    <property type="term" value="F:damaged DNA binding"/>
    <property type="evidence" value="ECO:0007669"/>
    <property type="project" value="InterPro"/>
</dbReference>
<feature type="compositionally biased region" description="Basic residues" evidence="6">
    <location>
        <begin position="177"/>
        <end position="186"/>
    </location>
</feature>
<dbReference type="EMBL" id="JANCYW010000003">
    <property type="protein sequence ID" value="KAK4534890.1"/>
    <property type="molecule type" value="Genomic_DNA"/>
</dbReference>
<feature type="region of interest" description="Disordered" evidence="6">
    <location>
        <begin position="75"/>
        <end position="114"/>
    </location>
</feature>
<dbReference type="InterPro" id="IPR004583">
    <property type="entry name" value="DNA_repair_Rad4"/>
</dbReference>
<feature type="compositionally biased region" description="Low complexity" evidence="6">
    <location>
        <begin position="14"/>
        <end position="25"/>
    </location>
</feature>
<comment type="similarity">
    <text evidence="2">Belongs to the XPC family.</text>
</comment>
<feature type="region of interest" description="Disordered" evidence="6">
    <location>
        <begin position="544"/>
        <end position="627"/>
    </location>
</feature>
<feature type="region of interest" description="Disordered" evidence="6">
    <location>
        <begin position="147"/>
        <end position="191"/>
    </location>
</feature>
<dbReference type="SMART" id="SM01030">
    <property type="entry name" value="BHD_1"/>
    <property type="match status" value="1"/>
</dbReference>
<dbReference type="Proteomes" id="UP001301350">
    <property type="component" value="Unassembled WGS sequence"/>
</dbReference>
<feature type="region of interest" description="Disordered" evidence="6">
    <location>
        <begin position="407"/>
        <end position="442"/>
    </location>
</feature>
<comment type="caution">
    <text evidence="10">The sequence shown here is derived from an EMBL/GenBank/DDBJ whole genome shotgun (WGS) entry which is preliminary data.</text>
</comment>
<evidence type="ECO:0000259" key="9">
    <source>
        <dbReference type="SMART" id="SM01032"/>
    </source>
</evidence>
<feature type="region of interest" description="Disordered" evidence="6">
    <location>
        <begin position="1022"/>
        <end position="1041"/>
    </location>
</feature>
<protein>
    <submittedName>
        <fullName evidence="10">Uncharacterized protein</fullName>
    </submittedName>
</protein>
<dbReference type="Pfam" id="PF10405">
    <property type="entry name" value="BHD_3"/>
    <property type="match status" value="1"/>
</dbReference>
<feature type="compositionally biased region" description="Low complexity" evidence="6">
    <location>
        <begin position="86"/>
        <end position="106"/>
    </location>
</feature>
<keyword evidence="4" id="KW-0234">DNA repair</keyword>
<organism evidence="10 11">
    <name type="scientific">Cyanidium caldarium</name>
    <name type="common">Red alga</name>
    <dbReference type="NCBI Taxonomy" id="2771"/>
    <lineage>
        <taxon>Eukaryota</taxon>
        <taxon>Rhodophyta</taxon>
        <taxon>Bangiophyceae</taxon>
        <taxon>Cyanidiales</taxon>
        <taxon>Cyanidiaceae</taxon>
        <taxon>Cyanidium</taxon>
    </lineage>
</organism>
<dbReference type="SMART" id="SM01032">
    <property type="entry name" value="BHD_3"/>
    <property type="match status" value="1"/>
</dbReference>
<dbReference type="InterPro" id="IPR036985">
    <property type="entry name" value="Transglutaminase-like_sf"/>
</dbReference>
<dbReference type="GO" id="GO:0003697">
    <property type="term" value="F:single-stranded DNA binding"/>
    <property type="evidence" value="ECO:0007669"/>
    <property type="project" value="TreeGrafter"/>
</dbReference>
<dbReference type="GO" id="GO:0000111">
    <property type="term" value="C:nucleotide-excision repair factor 2 complex"/>
    <property type="evidence" value="ECO:0007669"/>
    <property type="project" value="TreeGrafter"/>
</dbReference>
<keyword evidence="11" id="KW-1185">Reference proteome</keyword>
<sequence>MVRLRNTTRKDDTATTAAENGTGTNLSAASKRAVEAALRRSAKRQARLERRDTALGAEMATAEMIRGERVAARAALQKMRMDDESSASSASEAEETAVSSETAAEASGDESEGVWEVCEAGQRGIERGDARQARRIGGADVVVEHELPATADAVEDETVVEISDDESESSSAENDARRKRPRKKTQHASGPVYNAAQRAAAAKLHELHALCCLASLMELDRVADEAEIQGRMRAAMPPSLMSCFAPRRAGNAPADKPSASLQCALRAFCLWFASTFRLMSAPEALAQRAGAAGHIPRTARSRIMAAATLGSGTEQELVTVAAAALRVLVREAGDTNIPPLHEQTTTACSAVRVVNWMDVISRKPVPEFFERLPHGAAHTSQRLAEMADRLLRPPSDMDKAVALQLPLNVHKPGAPSKTHRQAAPSGDRSTKRSAASTPALKVEAGLDDKNVAGLMQRTAALPDSFFAPFSSCGSARGRALADAKLEPELGQLLQWLPASLRSTPLYWLEVWHPNETRWVPVDPIRCLVDDPLAVSSPSALTWRMRRATPRHSRTVRSKEVAEQKVPLSSSSTTATRSTRFDRARPIPQARPPKPADESDTDSTSTSSTDGVLPAASDTAAHPRSSRHPDERVPLYIVASASGFVRDVTRRYVSRFQPVLQQRTLEGHRHWTEDVLPQWEPSHPAPAVRHLMRIADERERDHFYALHEIEPIPPSRAALRNHPAYALEEHLKKYEAIYPRVVVGTIPAVQPDGSVGTCPVYRRRDVHLLHTRERWFRECRVVRDGEQPYKVVESFMSRMRQLRNARRRGGAAAPADSSIQGEPSELYGRWQTEEMPRAVARDGIVPRIGPRGNIELWTERHLPIGTTHVPLPFASMLARRLGIDAVPAMTGFEVKRCGSVPVIQGVVVCTEHATTLMDACHAEVARRQARAEKRLADEALQRWRKLVRTIVAKERLRRRYGGFAVQDTNAHFSSARGRKVTLASPTTSGKPSRGPSTPGEQRRQAGASTPTDAAAAAADLLSPSKRSHTASAHHRHSWSAERPCADDTHWAKSCTTCGVVITFEKLL</sequence>
<feature type="domain" description="Rad4 beta-hairpin" evidence="9">
    <location>
        <begin position="844"/>
        <end position="919"/>
    </location>
</feature>
<evidence type="ECO:0000256" key="5">
    <source>
        <dbReference type="ARBA" id="ARBA00023242"/>
    </source>
</evidence>
<feature type="domain" description="Rad4 beta-hairpin" evidence="8">
    <location>
        <begin position="768"/>
        <end position="836"/>
    </location>
</feature>
<dbReference type="GO" id="GO:0071942">
    <property type="term" value="C:XPC complex"/>
    <property type="evidence" value="ECO:0007669"/>
    <property type="project" value="TreeGrafter"/>
</dbReference>
<reference evidence="10 11" key="1">
    <citation type="submission" date="2022-07" db="EMBL/GenBank/DDBJ databases">
        <title>Genome-wide signatures of adaptation to extreme environments.</title>
        <authorList>
            <person name="Cho C.H."/>
            <person name="Yoon H.S."/>
        </authorList>
    </citation>
    <scope>NUCLEOTIDE SEQUENCE [LARGE SCALE GENOMIC DNA]</scope>
    <source>
        <strain evidence="10 11">DBV 063 E5</strain>
    </source>
</reference>
<dbReference type="GO" id="GO:0006298">
    <property type="term" value="P:mismatch repair"/>
    <property type="evidence" value="ECO:0007669"/>
    <property type="project" value="TreeGrafter"/>
</dbReference>
<dbReference type="InterPro" id="IPR018326">
    <property type="entry name" value="Rad4_beta-hairpin_dom1"/>
</dbReference>
<dbReference type="PANTHER" id="PTHR12135">
    <property type="entry name" value="DNA REPAIR PROTEIN XP-C / RAD4"/>
    <property type="match status" value="1"/>
</dbReference>
<dbReference type="SUPFAM" id="SSF54001">
    <property type="entry name" value="Cysteine proteinases"/>
    <property type="match status" value="2"/>
</dbReference>
<evidence type="ECO:0000259" key="8">
    <source>
        <dbReference type="SMART" id="SM01031"/>
    </source>
</evidence>
<evidence type="ECO:0000256" key="4">
    <source>
        <dbReference type="ARBA" id="ARBA00023204"/>
    </source>
</evidence>
<evidence type="ECO:0000256" key="2">
    <source>
        <dbReference type="ARBA" id="ARBA00009525"/>
    </source>
</evidence>
<dbReference type="Pfam" id="PF10404">
    <property type="entry name" value="BHD_2"/>
    <property type="match status" value="1"/>
</dbReference>
<dbReference type="InterPro" id="IPR038765">
    <property type="entry name" value="Papain-like_cys_pep_sf"/>
</dbReference>
<accession>A0AAV9IRF9</accession>
<evidence type="ECO:0000256" key="1">
    <source>
        <dbReference type="ARBA" id="ARBA00004123"/>
    </source>
</evidence>
<dbReference type="PANTHER" id="PTHR12135:SF0">
    <property type="entry name" value="DNA REPAIR PROTEIN COMPLEMENTING XP-C CELLS"/>
    <property type="match status" value="1"/>
</dbReference>
<proteinExistence type="inferred from homology"/>
<evidence type="ECO:0000256" key="6">
    <source>
        <dbReference type="SAM" id="MobiDB-lite"/>
    </source>
</evidence>
<dbReference type="InterPro" id="IPR042488">
    <property type="entry name" value="Rad4_BHD3_sf"/>
</dbReference>
<feature type="region of interest" description="Disordered" evidence="6">
    <location>
        <begin position="1"/>
        <end position="54"/>
    </location>
</feature>
<comment type="subcellular location">
    <subcellularLocation>
        <location evidence="1">Nucleus</location>
    </subcellularLocation>
</comment>
<dbReference type="InterPro" id="IPR018327">
    <property type="entry name" value="BHD_2"/>
</dbReference>
<dbReference type="GO" id="GO:0006289">
    <property type="term" value="P:nucleotide-excision repair"/>
    <property type="evidence" value="ECO:0007669"/>
    <property type="project" value="InterPro"/>
</dbReference>
<feature type="compositionally biased region" description="Acidic residues" evidence="6">
    <location>
        <begin position="153"/>
        <end position="168"/>
    </location>
</feature>
<feature type="compositionally biased region" description="Basic residues" evidence="6">
    <location>
        <begin position="544"/>
        <end position="555"/>
    </location>
</feature>
<gene>
    <name evidence="10" type="ORF">CDCA_CDCA03G0915</name>
</gene>
<dbReference type="Gene3D" id="3.90.260.10">
    <property type="entry name" value="Transglutaminase-like"/>
    <property type="match status" value="2"/>
</dbReference>
<dbReference type="Pfam" id="PF10403">
    <property type="entry name" value="BHD_1"/>
    <property type="match status" value="1"/>
</dbReference>
<keyword evidence="3" id="KW-0227">DNA damage</keyword>
<evidence type="ECO:0000313" key="11">
    <source>
        <dbReference type="Proteomes" id="UP001301350"/>
    </source>
</evidence>
<dbReference type="GO" id="GO:0005737">
    <property type="term" value="C:cytoplasm"/>
    <property type="evidence" value="ECO:0007669"/>
    <property type="project" value="TreeGrafter"/>
</dbReference>
<name>A0AAV9IRF9_CYACA</name>
<keyword evidence="5" id="KW-0539">Nucleus</keyword>
<feature type="region of interest" description="Disordered" evidence="6">
    <location>
        <begin position="973"/>
        <end position="1012"/>
    </location>
</feature>
<evidence type="ECO:0000256" key="3">
    <source>
        <dbReference type="ARBA" id="ARBA00022763"/>
    </source>
</evidence>
<feature type="compositionally biased region" description="Low complexity" evidence="6">
    <location>
        <begin position="568"/>
        <end position="577"/>
    </location>
</feature>
<feature type="compositionally biased region" description="Polar residues" evidence="6">
    <location>
        <begin position="982"/>
        <end position="998"/>
    </location>
</feature>
<evidence type="ECO:0000259" key="7">
    <source>
        <dbReference type="SMART" id="SM01030"/>
    </source>
</evidence>
<dbReference type="AlphaFoldDB" id="A0AAV9IRF9"/>
<dbReference type="InterPro" id="IPR018328">
    <property type="entry name" value="Rad4_beta-hairpin_dom3"/>
</dbReference>
<dbReference type="Gene3D" id="2.20.20.110">
    <property type="entry name" value="Rad4, beta-hairpin domain BHD1"/>
    <property type="match status" value="1"/>
</dbReference>
<dbReference type="SMART" id="SM01031">
    <property type="entry name" value="BHD_2"/>
    <property type="match status" value="1"/>
</dbReference>
<feature type="domain" description="Rad4 beta-hairpin" evidence="7">
    <location>
        <begin position="707"/>
        <end position="766"/>
    </location>
</feature>
<feature type="compositionally biased region" description="Basic residues" evidence="6">
    <location>
        <begin position="1024"/>
        <end position="1036"/>
    </location>
</feature>
<dbReference type="Gene3D" id="3.30.70.2460">
    <property type="entry name" value="Rad4, beta-hairpin domain BHD3"/>
    <property type="match status" value="1"/>
</dbReference>